<dbReference type="EMBL" id="KZ679128">
    <property type="protein sequence ID" value="PTB79215.1"/>
    <property type="molecule type" value="Genomic_DNA"/>
</dbReference>
<feature type="compositionally biased region" description="Low complexity" evidence="1">
    <location>
        <begin position="31"/>
        <end position="43"/>
    </location>
</feature>
<reference evidence="2 3" key="1">
    <citation type="submission" date="2016-07" db="EMBL/GenBank/DDBJ databases">
        <title>Multiple horizontal gene transfer events from other fungi enriched the ability of initially mycotrophic Trichoderma (Ascomycota) to feed on dead plant biomass.</title>
        <authorList>
            <consortium name="DOE Joint Genome Institute"/>
            <person name="Aerts A."/>
            <person name="Atanasova L."/>
            <person name="Chenthamara K."/>
            <person name="Zhang J."/>
            <person name="Grujic M."/>
            <person name="Henrissat B."/>
            <person name="Kuo A."/>
            <person name="Salamov A."/>
            <person name="Lipzen A."/>
            <person name="Labutti K."/>
            <person name="Barry K."/>
            <person name="Miao Y."/>
            <person name="Rahimi M.J."/>
            <person name="Shen Q."/>
            <person name="Grigoriev I.V."/>
            <person name="Kubicek C.P."/>
            <person name="Druzhinina I.S."/>
        </authorList>
    </citation>
    <scope>NUCLEOTIDE SEQUENCE [LARGE SCALE GENOMIC DNA]</scope>
    <source>
        <strain evidence="2 3">ATCC 18648</strain>
    </source>
</reference>
<accession>A0A2T4CCE2</accession>
<evidence type="ECO:0000256" key="1">
    <source>
        <dbReference type="SAM" id="MobiDB-lite"/>
    </source>
</evidence>
<name>A0A2T4CCE2_TRILO</name>
<sequence>MAADEGRQRNRRGPGSRGSMQRGWTRVMVPGCSGRSAAGSGEARAANASTKGRLCRCSRARLQAAGIAAGQGGAAMELDGLVVAGRDAGGGAGADADAHEMQLQVVFGDRYQDRRQTVGGGGCTCWRWLLPKGWSGLELALLTALLGAPVPFVWVGTYLLSLHLEVAALQSRLTLASTVLKAEARLAVLDPRQLLRFPQFDAPGAFSGAFGRCQGGAMGALEALSAASTGVNPQWLLLALKAAILNNGRASQCPVRFQFILTLDSL</sequence>
<dbReference type="AlphaFoldDB" id="A0A2T4CCE2"/>
<organism evidence="2 3">
    <name type="scientific">Trichoderma longibrachiatum ATCC 18648</name>
    <dbReference type="NCBI Taxonomy" id="983965"/>
    <lineage>
        <taxon>Eukaryota</taxon>
        <taxon>Fungi</taxon>
        <taxon>Dikarya</taxon>
        <taxon>Ascomycota</taxon>
        <taxon>Pezizomycotina</taxon>
        <taxon>Sordariomycetes</taxon>
        <taxon>Hypocreomycetidae</taxon>
        <taxon>Hypocreales</taxon>
        <taxon>Hypocreaceae</taxon>
        <taxon>Trichoderma</taxon>
    </lineage>
</organism>
<proteinExistence type="predicted"/>
<protein>
    <submittedName>
        <fullName evidence="2">Uncharacterized protein</fullName>
    </submittedName>
</protein>
<gene>
    <name evidence="2" type="ORF">M440DRAFT_1163468</name>
</gene>
<dbReference type="Proteomes" id="UP000240760">
    <property type="component" value="Unassembled WGS sequence"/>
</dbReference>
<evidence type="ECO:0000313" key="3">
    <source>
        <dbReference type="Proteomes" id="UP000240760"/>
    </source>
</evidence>
<feature type="region of interest" description="Disordered" evidence="1">
    <location>
        <begin position="1"/>
        <end position="43"/>
    </location>
</feature>
<evidence type="ECO:0000313" key="2">
    <source>
        <dbReference type="EMBL" id="PTB79215.1"/>
    </source>
</evidence>
<keyword evidence="3" id="KW-1185">Reference proteome</keyword>